<keyword evidence="1" id="KW-1133">Transmembrane helix</keyword>
<keyword evidence="1" id="KW-0812">Transmembrane</keyword>
<keyword evidence="3" id="KW-1185">Reference proteome</keyword>
<keyword evidence="1" id="KW-0472">Membrane</keyword>
<protein>
    <submittedName>
        <fullName evidence="2">DUF2182 domain-containing protein</fullName>
    </submittedName>
</protein>
<gene>
    <name evidence="2" type="ORF">GQ651_03575</name>
</gene>
<proteinExistence type="predicted"/>
<sequence>MRPGPTGRDYRQALISLCLLAGLGWALIFWSLSNMSSPLVALTMPADSFWSVREIVAVWLMWAVMMGAMMLPSALPILAVHRKIARHRDPATPGASRWFVAGYLMGWALFSAAAAAAQWGLQQAGILSHMLRLESPAVSAAILIFAGAFQFTSLKTACLNKCRTPMGFILTEWRPGRSGAFRMGISHGKYCIGCCWALMLVLFVGGVMNLTVIAVLTTIVLAEKVLPRGDITARIGGLVLILWGLALII</sequence>
<feature type="transmembrane region" description="Helical" evidence="1">
    <location>
        <begin position="190"/>
        <end position="219"/>
    </location>
</feature>
<dbReference type="Pfam" id="PF09948">
    <property type="entry name" value="PpoB2"/>
    <property type="match status" value="1"/>
</dbReference>
<evidence type="ECO:0000256" key="1">
    <source>
        <dbReference type="SAM" id="Phobius"/>
    </source>
</evidence>
<feature type="transmembrane region" description="Helical" evidence="1">
    <location>
        <begin position="231"/>
        <end position="248"/>
    </location>
</feature>
<name>A0A7C9MUI9_9RHOB</name>
<feature type="transmembrane region" description="Helical" evidence="1">
    <location>
        <begin position="55"/>
        <end position="78"/>
    </location>
</feature>
<dbReference type="EMBL" id="WUPT01000001">
    <property type="protein sequence ID" value="MXQ06920.1"/>
    <property type="molecule type" value="Genomic_DNA"/>
</dbReference>
<comment type="caution">
    <text evidence="2">The sequence shown here is derived from an EMBL/GenBank/DDBJ whole genome shotgun (WGS) entry which is preliminary data.</text>
</comment>
<evidence type="ECO:0000313" key="3">
    <source>
        <dbReference type="Proteomes" id="UP000480350"/>
    </source>
</evidence>
<accession>A0A7C9MUI9</accession>
<dbReference type="InterPro" id="IPR018688">
    <property type="entry name" value="PpoB2-like"/>
</dbReference>
<reference evidence="2 3" key="2">
    <citation type="submission" date="2020-03" db="EMBL/GenBank/DDBJ databases">
        <title>Kangsaoukella pontilimi gen. nov., sp. nov., a new member of the family Rhodobacteraceae isolated from a tidal mudflat.</title>
        <authorList>
            <person name="Kim I.S."/>
        </authorList>
    </citation>
    <scope>NUCLEOTIDE SEQUENCE [LARGE SCALE GENOMIC DNA]</scope>
    <source>
        <strain evidence="2 3">GH1-50</strain>
    </source>
</reference>
<dbReference type="RefSeq" id="WP_160762831.1">
    <property type="nucleotide sequence ID" value="NZ_WUPT01000001.1"/>
</dbReference>
<feature type="transmembrane region" description="Helical" evidence="1">
    <location>
        <begin position="137"/>
        <end position="154"/>
    </location>
</feature>
<dbReference type="Proteomes" id="UP000480350">
    <property type="component" value="Unassembled WGS sequence"/>
</dbReference>
<organism evidence="2 3">
    <name type="scientific">Kangsaoukella pontilimi</name>
    <dbReference type="NCBI Taxonomy" id="2691042"/>
    <lineage>
        <taxon>Bacteria</taxon>
        <taxon>Pseudomonadati</taxon>
        <taxon>Pseudomonadota</taxon>
        <taxon>Alphaproteobacteria</taxon>
        <taxon>Rhodobacterales</taxon>
        <taxon>Paracoccaceae</taxon>
        <taxon>Kangsaoukella</taxon>
    </lineage>
</organism>
<feature type="transmembrane region" description="Helical" evidence="1">
    <location>
        <begin position="98"/>
        <end position="117"/>
    </location>
</feature>
<feature type="transmembrane region" description="Helical" evidence="1">
    <location>
        <begin position="12"/>
        <end position="35"/>
    </location>
</feature>
<dbReference type="AlphaFoldDB" id="A0A7C9MUI9"/>
<evidence type="ECO:0000313" key="2">
    <source>
        <dbReference type="EMBL" id="MXQ06920.1"/>
    </source>
</evidence>
<reference evidence="2 3" key="1">
    <citation type="submission" date="2019-12" db="EMBL/GenBank/DDBJ databases">
        <authorList>
            <person name="Lee S.D."/>
        </authorList>
    </citation>
    <scope>NUCLEOTIDE SEQUENCE [LARGE SCALE GENOMIC DNA]</scope>
    <source>
        <strain evidence="2 3">GH1-50</strain>
    </source>
</reference>